<organism evidence="2 3">
    <name type="scientific">Bifidobacterium magnum</name>
    <dbReference type="NCBI Taxonomy" id="1692"/>
    <lineage>
        <taxon>Bacteria</taxon>
        <taxon>Bacillati</taxon>
        <taxon>Actinomycetota</taxon>
        <taxon>Actinomycetes</taxon>
        <taxon>Bifidobacteriales</taxon>
        <taxon>Bifidobacteriaceae</taxon>
        <taxon>Bifidobacterium</taxon>
    </lineage>
</organism>
<dbReference type="RefSeq" id="WP_034250358.1">
    <property type="nucleotide sequence ID" value="NZ_JGZB01000004.1"/>
</dbReference>
<dbReference type="eggNOG" id="COG3600">
    <property type="taxonomic scope" value="Bacteria"/>
</dbReference>
<dbReference type="Proteomes" id="UP000029052">
    <property type="component" value="Unassembled WGS sequence"/>
</dbReference>
<protein>
    <recommendedName>
        <fullName evidence="1">Antitoxin SocA-like Panacea domain-containing protein</fullName>
    </recommendedName>
</protein>
<keyword evidence="3" id="KW-1185">Reference proteome</keyword>
<reference evidence="2 3" key="1">
    <citation type="submission" date="2014-03" db="EMBL/GenBank/DDBJ databases">
        <title>Genomics of Bifidobacteria.</title>
        <authorList>
            <person name="Ventura M."/>
            <person name="Milani C."/>
            <person name="Lugli G.A."/>
        </authorList>
    </citation>
    <scope>NUCLEOTIDE SEQUENCE [LARGE SCALE GENOMIC DNA]</scope>
    <source>
        <strain evidence="2 3">LMG 11591</strain>
    </source>
</reference>
<name>A0A087BBB2_9BIFI</name>
<sequence length="149" mass="17280">MARIIDVAAYILKQRSTMTTMKLQKLTYYSQALYLSLYETPLFDENFEAWKNGPVAPELFNRHRGMFLIHDGELAGEPDITRLNGVEKTTIERICKYLGDLTGNELSERIHMENPWKDARKGLSPYDSCNIVIPKQDICEYYKVNKIIV</sequence>
<feature type="domain" description="Antitoxin SocA-like Panacea" evidence="1">
    <location>
        <begin position="23"/>
        <end position="117"/>
    </location>
</feature>
<comment type="caution">
    <text evidence="2">The sequence shown here is derived from an EMBL/GenBank/DDBJ whole genome shotgun (WGS) entry which is preliminary data.</text>
</comment>
<evidence type="ECO:0000259" key="1">
    <source>
        <dbReference type="Pfam" id="PF13274"/>
    </source>
</evidence>
<accession>A0A087BBB2</accession>
<dbReference type="Pfam" id="PF13274">
    <property type="entry name" value="SocA_Panacea"/>
    <property type="match status" value="1"/>
</dbReference>
<dbReference type="InterPro" id="IPR025272">
    <property type="entry name" value="SocA_Panacea"/>
</dbReference>
<dbReference type="AlphaFoldDB" id="A0A087BBB2"/>
<proteinExistence type="predicted"/>
<evidence type="ECO:0000313" key="2">
    <source>
        <dbReference type="EMBL" id="KFI68312.1"/>
    </source>
</evidence>
<dbReference type="EMBL" id="JGZB01000004">
    <property type="protein sequence ID" value="KFI68312.1"/>
    <property type="molecule type" value="Genomic_DNA"/>
</dbReference>
<gene>
    <name evidence="2" type="ORF">BMAGN_0267</name>
</gene>
<evidence type="ECO:0000313" key="3">
    <source>
        <dbReference type="Proteomes" id="UP000029052"/>
    </source>
</evidence>